<name>A0A4R7JSA6_9GAMM</name>
<dbReference type="NCBIfam" id="NF047641">
    <property type="entry name" value="FFLEE_fam"/>
    <property type="match status" value="1"/>
</dbReference>
<dbReference type="AlphaFoldDB" id="A0A4R7JSA6"/>
<dbReference type="EMBL" id="SOAX01000004">
    <property type="protein sequence ID" value="TDT40143.1"/>
    <property type="molecule type" value="Genomic_DNA"/>
</dbReference>
<sequence>MYRYKLIQTQPRTANGQRLQELMLEYHDFRHDRIGHPLTAEVEALGSWQAQRLRHTHRDLYESPRYQEALDFLLEDLYAPRDFTRRDDDIDRIFPYLIRLSPDSALFTLSQLVELNLLSQKLDLAMAEWLVANMRMDVRGILEMDEEDYASAYRACGRETERQRQIELVDAVGRDLEHYVSNRSLRMALRMMHRPAQMAGLGELYRFISEGVHAFRAMGGVDEILGTITERETRIKERIMAGEPMAQFRASISSS</sequence>
<accession>A0A4R7JSA6</accession>
<reference evidence="2 3" key="1">
    <citation type="submission" date="2019-03" db="EMBL/GenBank/DDBJ databases">
        <title>Genomic Encyclopedia of Type Strains, Phase IV (KMG-IV): sequencing the most valuable type-strain genomes for metagenomic binning, comparative biology and taxonomic classification.</title>
        <authorList>
            <person name="Goeker M."/>
        </authorList>
    </citation>
    <scope>NUCLEOTIDE SEQUENCE [LARGE SCALE GENOMIC DNA]</scope>
    <source>
        <strain evidence="2 3">DSM 15505</strain>
    </source>
</reference>
<dbReference type="OrthoDB" id="7957365at2"/>
<dbReference type="InterPro" id="IPR058511">
    <property type="entry name" value="DUF8198"/>
</dbReference>
<dbReference type="Proteomes" id="UP000295830">
    <property type="component" value="Unassembled WGS sequence"/>
</dbReference>
<feature type="domain" description="DUF8198" evidence="1">
    <location>
        <begin position="30"/>
        <end position="244"/>
    </location>
</feature>
<evidence type="ECO:0000259" key="1">
    <source>
        <dbReference type="Pfam" id="PF26621"/>
    </source>
</evidence>
<comment type="caution">
    <text evidence="2">The sequence shown here is derived from an EMBL/GenBank/DDBJ whole genome shotgun (WGS) entry which is preliminary data.</text>
</comment>
<proteinExistence type="predicted"/>
<organism evidence="2 3">
    <name type="scientific">Halospina denitrificans</name>
    <dbReference type="NCBI Taxonomy" id="332522"/>
    <lineage>
        <taxon>Bacteria</taxon>
        <taxon>Pseudomonadati</taxon>
        <taxon>Pseudomonadota</taxon>
        <taxon>Gammaproteobacteria</taxon>
        <taxon>Halospina</taxon>
    </lineage>
</organism>
<evidence type="ECO:0000313" key="3">
    <source>
        <dbReference type="Proteomes" id="UP000295830"/>
    </source>
</evidence>
<dbReference type="InterPro" id="IPR058063">
    <property type="entry name" value="FFLEE_fam"/>
</dbReference>
<dbReference type="Pfam" id="PF26621">
    <property type="entry name" value="DUF8198"/>
    <property type="match status" value="1"/>
</dbReference>
<keyword evidence="3" id="KW-1185">Reference proteome</keyword>
<dbReference type="RefSeq" id="WP_133736174.1">
    <property type="nucleotide sequence ID" value="NZ_SOAX01000004.1"/>
</dbReference>
<gene>
    <name evidence="2" type="ORF">DES49_1907</name>
</gene>
<evidence type="ECO:0000313" key="2">
    <source>
        <dbReference type="EMBL" id="TDT40143.1"/>
    </source>
</evidence>
<protein>
    <recommendedName>
        <fullName evidence="1">DUF8198 domain-containing protein</fullName>
    </recommendedName>
</protein>